<name>A0A8X6P114_NEPPI</name>
<evidence type="ECO:0000313" key="2">
    <source>
        <dbReference type="Proteomes" id="UP000887013"/>
    </source>
</evidence>
<comment type="caution">
    <text evidence="1">The sequence shown here is derived from an EMBL/GenBank/DDBJ whole genome shotgun (WGS) entry which is preliminary data.</text>
</comment>
<reference evidence="1" key="1">
    <citation type="submission" date="2020-08" db="EMBL/GenBank/DDBJ databases">
        <title>Multicomponent nature underlies the extraordinary mechanical properties of spider dragline silk.</title>
        <authorList>
            <person name="Kono N."/>
            <person name="Nakamura H."/>
            <person name="Mori M."/>
            <person name="Yoshida Y."/>
            <person name="Ohtoshi R."/>
            <person name="Malay A.D."/>
            <person name="Moran D.A.P."/>
            <person name="Tomita M."/>
            <person name="Numata K."/>
            <person name="Arakawa K."/>
        </authorList>
    </citation>
    <scope>NUCLEOTIDE SEQUENCE</scope>
</reference>
<accession>A0A8X6P114</accession>
<proteinExistence type="predicted"/>
<gene>
    <name evidence="1" type="ORF">NPIL_554551</name>
</gene>
<dbReference type="AlphaFoldDB" id="A0A8X6P114"/>
<sequence length="142" mass="16170">MCEVFDSTILNIEEFLHLDWGRFPGVVLDGERPAPTRVESRPACGACRSLPDIFENDSEKSESEEVATPSVVALPLCPWKQNKQIPTAFRSFGAETRGYAPRAWCKISETIRQFQSMPTFVCPQGLVWCLFELCMQNTRFEF</sequence>
<protein>
    <submittedName>
        <fullName evidence="1">Uncharacterized protein</fullName>
    </submittedName>
</protein>
<dbReference type="EMBL" id="BMAW01063653">
    <property type="protein sequence ID" value="GFT41292.1"/>
    <property type="molecule type" value="Genomic_DNA"/>
</dbReference>
<evidence type="ECO:0000313" key="1">
    <source>
        <dbReference type="EMBL" id="GFT41292.1"/>
    </source>
</evidence>
<keyword evidence="2" id="KW-1185">Reference proteome</keyword>
<organism evidence="1 2">
    <name type="scientific">Nephila pilipes</name>
    <name type="common">Giant wood spider</name>
    <name type="synonym">Nephila maculata</name>
    <dbReference type="NCBI Taxonomy" id="299642"/>
    <lineage>
        <taxon>Eukaryota</taxon>
        <taxon>Metazoa</taxon>
        <taxon>Ecdysozoa</taxon>
        <taxon>Arthropoda</taxon>
        <taxon>Chelicerata</taxon>
        <taxon>Arachnida</taxon>
        <taxon>Araneae</taxon>
        <taxon>Araneomorphae</taxon>
        <taxon>Entelegynae</taxon>
        <taxon>Araneoidea</taxon>
        <taxon>Nephilidae</taxon>
        <taxon>Nephila</taxon>
    </lineage>
</organism>
<dbReference type="Proteomes" id="UP000887013">
    <property type="component" value="Unassembled WGS sequence"/>
</dbReference>